<evidence type="ECO:0000256" key="14">
    <source>
        <dbReference type="PIRSR" id="PIRSR006769-2"/>
    </source>
</evidence>
<evidence type="ECO:0000256" key="12">
    <source>
        <dbReference type="PIRNR" id="PIRNR006769"/>
    </source>
</evidence>
<evidence type="ECO:0000313" key="17">
    <source>
        <dbReference type="EMBL" id="RFT16231.1"/>
    </source>
</evidence>
<comment type="catalytic activity">
    <reaction evidence="12">
        <text>5-amino-6-(5-phospho-D-ribitylamino)uracil + NADP(+) = 5-amino-6-(5-phospho-D-ribosylamino)uracil + NADPH + H(+)</text>
        <dbReference type="Rhea" id="RHEA:17845"/>
        <dbReference type="ChEBI" id="CHEBI:15378"/>
        <dbReference type="ChEBI" id="CHEBI:57783"/>
        <dbReference type="ChEBI" id="CHEBI:58349"/>
        <dbReference type="ChEBI" id="CHEBI:58421"/>
        <dbReference type="ChEBI" id="CHEBI:58453"/>
        <dbReference type="EC" id="1.1.1.193"/>
    </reaction>
</comment>
<feature type="binding site" evidence="15">
    <location>
        <position position="79"/>
    </location>
    <ligand>
        <name>Zn(2+)</name>
        <dbReference type="ChEBI" id="CHEBI:29105"/>
        <note>catalytic</note>
    </ligand>
</feature>
<comment type="pathway">
    <text evidence="2 12">Cofactor biosynthesis; riboflavin biosynthesis; 5-amino-6-(D-ribitylamino)uracil from GTP: step 2/4.</text>
</comment>
<keyword evidence="12" id="KW-0378">Hydrolase</keyword>
<dbReference type="PROSITE" id="PS51747">
    <property type="entry name" value="CYT_DCMP_DEAMINASES_2"/>
    <property type="match status" value="1"/>
</dbReference>
<feature type="binding site" evidence="14">
    <location>
        <position position="204"/>
    </location>
    <ligand>
        <name>NADP(+)</name>
        <dbReference type="ChEBI" id="CHEBI:58349"/>
    </ligand>
</feature>
<dbReference type="NCBIfam" id="TIGR00227">
    <property type="entry name" value="ribD_Cterm"/>
    <property type="match status" value="1"/>
</dbReference>
<evidence type="ECO:0000256" key="2">
    <source>
        <dbReference type="ARBA" id="ARBA00004882"/>
    </source>
</evidence>
<dbReference type="SUPFAM" id="SSF53597">
    <property type="entry name" value="Dihydrofolate reductase-like"/>
    <property type="match status" value="1"/>
</dbReference>
<proteinExistence type="inferred from homology"/>
<comment type="cofactor">
    <cofactor evidence="12 15">
        <name>Zn(2+)</name>
        <dbReference type="ChEBI" id="CHEBI:29105"/>
    </cofactor>
    <text evidence="12 15">Binds 1 zinc ion.</text>
</comment>
<evidence type="ECO:0000256" key="9">
    <source>
        <dbReference type="ARBA" id="ARBA00022857"/>
    </source>
</evidence>
<feature type="binding site" evidence="15">
    <location>
        <position position="54"/>
    </location>
    <ligand>
        <name>Zn(2+)</name>
        <dbReference type="ChEBI" id="CHEBI:29105"/>
        <note>catalytic</note>
    </ligand>
</feature>
<organism evidence="17 18">
    <name type="scientific">Candidatus Saccharicenans subterraneus</name>
    <dbReference type="NCBI Taxonomy" id="2508984"/>
    <lineage>
        <taxon>Bacteria</taxon>
        <taxon>Candidatus Aminicenantota</taxon>
        <taxon>Candidatus Aminicenantia</taxon>
        <taxon>Candidatus Aminicenantales</taxon>
        <taxon>Candidatus Saccharicenantaceae</taxon>
        <taxon>Candidatus Saccharicenans</taxon>
    </lineage>
</organism>
<evidence type="ECO:0000256" key="1">
    <source>
        <dbReference type="ARBA" id="ARBA00002151"/>
    </source>
</evidence>
<feature type="binding site" evidence="14">
    <location>
        <position position="200"/>
    </location>
    <ligand>
        <name>NADP(+)</name>
        <dbReference type="ChEBI" id="CHEBI:58349"/>
    </ligand>
</feature>
<dbReference type="GO" id="GO:0009231">
    <property type="term" value="P:riboflavin biosynthetic process"/>
    <property type="evidence" value="ECO:0007669"/>
    <property type="project" value="UniProtKB-UniPathway"/>
</dbReference>
<dbReference type="PANTHER" id="PTHR38011">
    <property type="entry name" value="DIHYDROFOLATE REDUCTASE FAMILY PROTEIN (AFU_ORTHOLOGUE AFUA_8G06820)"/>
    <property type="match status" value="1"/>
</dbReference>
<evidence type="ECO:0000256" key="13">
    <source>
        <dbReference type="PIRSR" id="PIRSR006769-1"/>
    </source>
</evidence>
<feature type="binding site" evidence="14">
    <location>
        <position position="174"/>
    </location>
    <ligand>
        <name>NADP(+)</name>
        <dbReference type="ChEBI" id="CHEBI:58349"/>
    </ligand>
</feature>
<evidence type="ECO:0000256" key="8">
    <source>
        <dbReference type="ARBA" id="ARBA00022833"/>
    </source>
</evidence>
<dbReference type="Gene3D" id="3.40.430.10">
    <property type="entry name" value="Dihydrofolate Reductase, subunit A"/>
    <property type="match status" value="1"/>
</dbReference>
<dbReference type="GO" id="GO:0008835">
    <property type="term" value="F:diaminohydroxyphosphoribosylaminopyrimidine deaminase activity"/>
    <property type="evidence" value="ECO:0007669"/>
    <property type="project" value="UniProtKB-EC"/>
</dbReference>
<evidence type="ECO:0000256" key="5">
    <source>
        <dbReference type="ARBA" id="ARBA00007417"/>
    </source>
</evidence>
<keyword evidence="9 12" id="KW-0521">NADP</keyword>
<dbReference type="CDD" id="cd01284">
    <property type="entry name" value="Riboflavin_deaminase-reductase"/>
    <property type="match status" value="1"/>
</dbReference>
<evidence type="ECO:0000256" key="3">
    <source>
        <dbReference type="ARBA" id="ARBA00004910"/>
    </source>
</evidence>
<dbReference type="InterPro" id="IPR016192">
    <property type="entry name" value="APOBEC/CMP_deaminase_Zn-bd"/>
</dbReference>
<dbReference type="InterPro" id="IPR016193">
    <property type="entry name" value="Cytidine_deaminase-like"/>
</dbReference>
<dbReference type="InterPro" id="IPR050765">
    <property type="entry name" value="Riboflavin_Biosynth_HTPR"/>
</dbReference>
<feature type="binding site" evidence="14">
    <location>
        <position position="299"/>
    </location>
    <ligand>
        <name>substrate</name>
    </ligand>
</feature>
<evidence type="ECO:0000256" key="4">
    <source>
        <dbReference type="ARBA" id="ARBA00005259"/>
    </source>
</evidence>
<feature type="binding site" evidence="14">
    <location>
        <position position="158"/>
    </location>
    <ligand>
        <name>NADP(+)</name>
        <dbReference type="ChEBI" id="CHEBI:58349"/>
    </ligand>
</feature>
<feature type="binding site" evidence="14">
    <location>
        <position position="211"/>
    </location>
    <ligand>
        <name>substrate</name>
    </ligand>
</feature>
<evidence type="ECO:0000313" key="18">
    <source>
        <dbReference type="Proteomes" id="UP000257323"/>
    </source>
</evidence>
<evidence type="ECO:0000259" key="16">
    <source>
        <dbReference type="PROSITE" id="PS51747"/>
    </source>
</evidence>
<feature type="binding site" evidence="15">
    <location>
        <position position="88"/>
    </location>
    <ligand>
        <name>Zn(2+)</name>
        <dbReference type="ChEBI" id="CHEBI:29105"/>
        <note>catalytic</note>
    </ligand>
</feature>
<comment type="similarity">
    <text evidence="5 12">In the C-terminal section; belongs to the HTP reductase family.</text>
</comment>
<keyword evidence="11" id="KW-0511">Multifunctional enzyme</keyword>
<evidence type="ECO:0000256" key="15">
    <source>
        <dbReference type="PIRSR" id="PIRSR006769-3"/>
    </source>
</evidence>
<evidence type="ECO:0000256" key="6">
    <source>
        <dbReference type="ARBA" id="ARBA00022619"/>
    </source>
</evidence>
<dbReference type="InterPro" id="IPR024072">
    <property type="entry name" value="DHFR-like_dom_sf"/>
</dbReference>
<dbReference type="InterPro" id="IPR002734">
    <property type="entry name" value="RibDG_C"/>
</dbReference>
<dbReference type="UniPathway" id="UPA00275">
    <property type="reaction ID" value="UER00401"/>
</dbReference>
<name>A0A3E2BNE2_9BACT</name>
<dbReference type="Proteomes" id="UP000257323">
    <property type="component" value="Unassembled WGS sequence"/>
</dbReference>
<reference evidence="17 18" key="1">
    <citation type="submission" date="2018-08" db="EMBL/GenBank/DDBJ databases">
        <title>Genome analysis of the thermophilic bacterium of the candidate phylum Aminicenantes from deep subsurface aquifer revealed its physiology and ecological role.</title>
        <authorList>
            <person name="Kadnikov V.V."/>
            <person name="Mardanov A.V."/>
            <person name="Beletsky A.V."/>
            <person name="Karnachuk O.V."/>
            <person name="Ravin N.V."/>
        </authorList>
    </citation>
    <scope>NUCLEOTIDE SEQUENCE [LARGE SCALE GENOMIC DNA]</scope>
    <source>
        <strain evidence="17">BY38</strain>
    </source>
</reference>
<comment type="caution">
    <text evidence="17">The sequence shown here is derived from an EMBL/GenBank/DDBJ whole genome shotgun (WGS) entry which is preliminary data.</text>
</comment>
<dbReference type="GO" id="GO:0008270">
    <property type="term" value="F:zinc ion binding"/>
    <property type="evidence" value="ECO:0007669"/>
    <property type="project" value="InterPro"/>
</dbReference>
<dbReference type="GO" id="GO:0008703">
    <property type="term" value="F:5-amino-6-(5-phosphoribosylamino)uracil reductase activity"/>
    <property type="evidence" value="ECO:0007669"/>
    <property type="project" value="UniProtKB-EC"/>
</dbReference>
<feature type="binding site" evidence="14">
    <location>
        <position position="208"/>
    </location>
    <ligand>
        <name>substrate</name>
    </ligand>
</feature>
<dbReference type="PROSITE" id="PS00903">
    <property type="entry name" value="CYT_DCMP_DEAMINASES_1"/>
    <property type="match status" value="1"/>
</dbReference>
<feature type="binding site" evidence="14">
    <location>
        <position position="188"/>
    </location>
    <ligand>
        <name>substrate</name>
    </ligand>
</feature>
<dbReference type="Pfam" id="PF01872">
    <property type="entry name" value="RibD_C"/>
    <property type="match status" value="1"/>
</dbReference>
<dbReference type="NCBIfam" id="TIGR00326">
    <property type="entry name" value="eubact_ribD"/>
    <property type="match status" value="1"/>
</dbReference>
<keyword evidence="10 12" id="KW-0560">Oxidoreductase</keyword>
<feature type="binding site" evidence="14">
    <location>
        <position position="172"/>
    </location>
    <ligand>
        <name>substrate</name>
    </ligand>
</feature>
<evidence type="ECO:0000256" key="7">
    <source>
        <dbReference type="ARBA" id="ARBA00022723"/>
    </source>
</evidence>
<dbReference type="InterPro" id="IPR004794">
    <property type="entry name" value="Eubact_RibD"/>
</dbReference>
<dbReference type="AlphaFoldDB" id="A0A3E2BNE2"/>
<evidence type="ECO:0000256" key="10">
    <source>
        <dbReference type="ARBA" id="ARBA00023002"/>
    </source>
</evidence>
<feature type="binding site" evidence="14">
    <location>
        <begin position="301"/>
        <end position="307"/>
    </location>
    <ligand>
        <name>NADP(+)</name>
        <dbReference type="ChEBI" id="CHEBI:58349"/>
    </ligand>
</feature>
<comment type="function">
    <text evidence="1 12">Converts 2,5-diamino-6-(ribosylamino)-4(3h)-pyrimidinone 5'-phosphate into 5-amino-6-(ribosylamino)-2,4(1h,3h)-pyrimidinedione 5'-phosphate.</text>
</comment>
<dbReference type="InterPro" id="IPR002125">
    <property type="entry name" value="CMP_dCMP_dom"/>
</dbReference>
<dbReference type="SUPFAM" id="SSF53927">
    <property type="entry name" value="Cytidine deaminase-like"/>
    <property type="match status" value="1"/>
</dbReference>
<feature type="domain" description="CMP/dCMP-type deaminase" evidence="16">
    <location>
        <begin position="5"/>
        <end position="127"/>
    </location>
</feature>
<sequence>MSSQGRDLEFMEMAYSLAEKARGRTSPNPCVGAVVVKAGQIVGWGYHQEAGKPHAEIEALERAGRRAIGATLYLTLEPCVHWGRTPPCVDRLLQTGLKRVVVSAYDPNPLVNKKGVARLRQAGIKVETGLLGHLNIRLNESYIKYITARIPFVTLKAALSLDGKMAAASGDSRWISCPESRYFVQNLRAEHDGILVGINTILKDDPELTLRLEDTFGKKWHRVVLDTHLRFPAEARLLKNLRGGRVIIFAGPEGPEDRAVRLRQKGAEIIRVPATNGQLDLKAVLEELGRREISSVLVEGGAGVLTSFIQQKLADKVYLFFSPRFIGGEKSPTPFEGRGAETVAEALELKKVRHFAIRNDIIVEGYF</sequence>
<dbReference type="EC" id="1.1.1.193" evidence="12"/>
<keyword evidence="7 12" id="KW-0479">Metal-binding</keyword>
<feature type="active site" description="Proton donor" evidence="13">
    <location>
        <position position="56"/>
    </location>
</feature>
<dbReference type="PANTHER" id="PTHR38011:SF7">
    <property type="entry name" value="2,5-DIAMINO-6-RIBOSYLAMINO-4(3H)-PYRIMIDINONE 5'-PHOSPHATE REDUCTASE"/>
    <property type="match status" value="1"/>
</dbReference>
<dbReference type="Pfam" id="PF00383">
    <property type="entry name" value="dCMP_cyt_deam_1"/>
    <property type="match status" value="1"/>
</dbReference>
<dbReference type="EC" id="3.5.4.26" evidence="12"/>
<dbReference type="GO" id="GO:0050661">
    <property type="term" value="F:NADP binding"/>
    <property type="evidence" value="ECO:0007669"/>
    <property type="project" value="InterPro"/>
</dbReference>
<evidence type="ECO:0000256" key="11">
    <source>
        <dbReference type="ARBA" id="ARBA00023268"/>
    </source>
</evidence>
<accession>A0A3E2BNE2</accession>
<protein>
    <recommendedName>
        <fullName evidence="12">Riboflavin biosynthesis protein RibD</fullName>
    </recommendedName>
    <domain>
        <recommendedName>
            <fullName evidence="12">Diaminohydroxyphosphoribosylaminopyrimidine deaminase</fullName>
            <shortName evidence="12">DRAP deaminase</shortName>
            <ecNumber evidence="12">3.5.4.26</ecNumber>
        </recommendedName>
        <alternativeName>
            <fullName evidence="12">Riboflavin-specific deaminase</fullName>
        </alternativeName>
    </domain>
    <domain>
        <recommendedName>
            <fullName evidence="12">5-amino-6-(5-phosphoribosylamino)uracil reductase</fullName>
            <ecNumber evidence="12">1.1.1.193</ecNumber>
        </recommendedName>
        <alternativeName>
            <fullName evidence="12">HTP reductase</fullName>
        </alternativeName>
    </domain>
</protein>
<keyword evidence="6 12" id="KW-0686">Riboflavin biosynthesis</keyword>
<comment type="pathway">
    <text evidence="3 12">Cofactor biosynthesis; riboflavin biosynthesis; 5-amino-6-(D-ribitylamino)uracil from GTP: step 3/4.</text>
</comment>
<dbReference type="EMBL" id="QUAH01000004">
    <property type="protein sequence ID" value="RFT16231.1"/>
    <property type="molecule type" value="Genomic_DNA"/>
</dbReference>
<comment type="catalytic activity">
    <reaction evidence="12">
        <text>2,5-diamino-6-hydroxy-4-(5-phosphoribosylamino)-pyrimidine + H2O + H(+) = 5-amino-6-(5-phospho-D-ribosylamino)uracil + NH4(+)</text>
        <dbReference type="Rhea" id="RHEA:21868"/>
        <dbReference type="ChEBI" id="CHEBI:15377"/>
        <dbReference type="ChEBI" id="CHEBI:15378"/>
        <dbReference type="ChEBI" id="CHEBI:28938"/>
        <dbReference type="ChEBI" id="CHEBI:58453"/>
        <dbReference type="ChEBI" id="CHEBI:58614"/>
        <dbReference type="EC" id="3.5.4.26"/>
    </reaction>
</comment>
<gene>
    <name evidence="17" type="ORF">OP8BY_1835</name>
</gene>
<dbReference type="PIRSF" id="PIRSF006769">
    <property type="entry name" value="RibD"/>
    <property type="match status" value="1"/>
</dbReference>
<dbReference type="Gene3D" id="3.40.140.10">
    <property type="entry name" value="Cytidine Deaminase, domain 2"/>
    <property type="match status" value="1"/>
</dbReference>
<feature type="binding site" evidence="14">
    <location>
        <position position="227"/>
    </location>
    <ligand>
        <name>NADP(+)</name>
        <dbReference type="ChEBI" id="CHEBI:58349"/>
    </ligand>
</feature>
<comment type="similarity">
    <text evidence="4 12">In the N-terminal section; belongs to the cytidine and deoxycytidylate deaminase family.</text>
</comment>
<keyword evidence="8 12" id="KW-0862">Zinc</keyword>
<dbReference type="InterPro" id="IPR011549">
    <property type="entry name" value="RibD_C"/>
</dbReference>